<accession>A0A1T4YIH6</accession>
<dbReference type="Pfam" id="PF00085">
    <property type="entry name" value="Thioredoxin"/>
    <property type="match status" value="1"/>
</dbReference>
<protein>
    <submittedName>
        <fullName evidence="4">Putative thioredoxin</fullName>
    </submittedName>
</protein>
<dbReference type="InterPro" id="IPR011990">
    <property type="entry name" value="TPR-like_helical_dom_sf"/>
</dbReference>
<keyword evidence="2" id="KW-0676">Redox-active center</keyword>
<dbReference type="GO" id="GO:0005737">
    <property type="term" value="C:cytoplasm"/>
    <property type="evidence" value="ECO:0007669"/>
    <property type="project" value="TreeGrafter"/>
</dbReference>
<dbReference type="RefSeq" id="WP_078715195.1">
    <property type="nucleotide sequence ID" value="NZ_FUYG01000009.1"/>
</dbReference>
<evidence type="ECO:0000259" key="3">
    <source>
        <dbReference type="PROSITE" id="PS51352"/>
    </source>
</evidence>
<feature type="domain" description="Thioredoxin" evidence="3">
    <location>
        <begin position="24"/>
        <end position="155"/>
    </location>
</feature>
<organism evidence="4 5">
    <name type="scientific">Agreia bicolorata</name>
    <dbReference type="NCBI Taxonomy" id="110935"/>
    <lineage>
        <taxon>Bacteria</taxon>
        <taxon>Bacillati</taxon>
        <taxon>Actinomycetota</taxon>
        <taxon>Actinomycetes</taxon>
        <taxon>Micrococcales</taxon>
        <taxon>Microbacteriaceae</taxon>
        <taxon>Agreia</taxon>
    </lineage>
</organism>
<gene>
    <name evidence="4" type="ORF">SAMN06295879_3161</name>
</gene>
<dbReference type="PANTHER" id="PTHR45663:SF11">
    <property type="entry name" value="GEO12009P1"/>
    <property type="match status" value="1"/>
</dbReference>
<dbReference type="EMBL" id="FUYG01000009">
    <property type="protein sequence ID" value="SKB01055.1"/>
    <property type="molecule type" value="Genomic_DNA"/>
</dbReference>
<dbReference type="PANTHER" id="PTHR45663">
    <property type="entry name" value="GEO12009P1"/>
    <property type="match status" value="1"/>
</dbReference>
<evidence type="ECO:0000256" key="2">
    <source>
        <dbReference type="ARBA" id="ARBA00023284"/>
    </source>
</evidence>
<proteinExistence type="inferred from homology"/>
<evidence type="ECO:0000256" key="1">
    <source>
        <dbReference type="ARBA" id="ARBA00008987"/>
    </source>
</evidence>
<dbReference type="InterPro" id="IPR013766">
    <property type="entry name" value="Thioredoxin_domain"/>
</dbReference>
<dbReference type="Gene3D" id="1.25.40.10">
    <property type="entry name" value="Tetratricopeptide repeat domain"/>
    <property type="match status" value="1"/>
</dbReference>
<dbReference type="SUPFAM" id="SSF52833">
    <property type="entry name" value="Thioredoxin-like"/>
    <property type="match status" value="1"/>
</dbReference>
<dbReference type="Pfam" id="PF14561">
    <property type="entry name" value="TPR_20"/>
    <property type="match status" value="1"/>
</dbReference>
<dbReference type="GO" id="GO:0006950">
    <property type="term" value="P:response to stress"/>
    <property type="evidence" value="ECO:0007669"/>
    <property type="project" value="UniProtKB-ARBA"/>
</dbReference>
<dbReference type="PROSITE" id="PS51352">
    <property type="entry name" value="THIOREDOXIN_2"/>
    <property type="match status" value="1"/>
</dbReference>
<dbReference type="GO" id="GO:0015035">
    <property type="term" value="F:protein-disulfide reductase activity"/>
    <property type="evidence" value="ECO:0007669"/>
    <property type="project" value="TreeGrafter"/>
</dbReference>
<comment type="similarity">
    <text evidence="1">Belongs to the thioredoxin family.</text>
</comment>
<dbReference type="AlphaFoldDB" id="A0A1T4YIH6"/>
<sequence>MSSVPPSAASLRGAVDLSSLVNRPAPGAAAAQAGAAPTAAGAPVPLPSLVIEGTDAAFSAFIELSNTVPVVVVVGASYNEPSGQLDTILRGLTAEYAGRFVLVTVEADANPQLAQAFQAQTLPTVAAVVGGRPIGLFAGVHPVEQVRDVIEQVLELAAQQGVTGTAVVDGAPEGEQPEPVEAPLPPHHAEAYDAIARGDFDEAIREYELAIKQDPRDSLAVAGLAQVSLLARLKDKTQAEIRNDAAARPTELEPQLLVADLDLSGGHVEDAFDRLLTLFPTLDQDGKNTVRARLIELFEVAGIDDPRVVKARARLTGLLY</sequence>
<reference evidence="5" key="1">
    <citation type="submission" date="2017-02" db="EMBL/GenBank/DDBJ databases">
        <authorList>
            <person name="Varghese N."/>
            <person name="Submissions S."/>
        </authorList>
    </citation>
    <scope>NUCLEOTIDE SEQUENCE [LARGE SCALE GENOMIC DNA]</scope>
    <source>
        <strain evidence="5">VKM Ac-2052</strain>
    </source>
</reference>
<dbReference type="InterPro" id="IPR036249">
    <property type="entry name" value="Thioredoxin-like_sf"/>
</dbReference>
<dbReference type="Gene3D" id="3.40.30.10">
    <property type="entry name" value="Glutaredoxin"/>
    <property type="match status" value="1"/>
</dbReference>
<dbReference type="CDD" id="cd02956">
    <property type="entry name" value="ybbN"/>
    <property type="match status" value="1"/>
</dbReference>
<evidence type="ECO:0000313" key="4">
    <source>
        <dbReference type="EMBL" id="SKB01055.1"/>
    </source>
</evidence>
<dbReference type="SUPFAM" id="SSF48452">
    <property type="entry name" value="TPR-like"/>
    <property type="match status" value="1"/>
</dbReference>
<evidence type="ECO:0000313" key="5">
    <source>
        <dbReference type="Proteomes" id="UP000189735"/>
    </source>
</evidence>
<name>A0A1T4YIH6_9MICO</name>
<dbReference type="Proteomes" id="UP000189735">
    <property type="component" value="Unassembled WGS sequence"/>
</dbReference>